<keyword evidence="2" id="KW-1003">Cell membrane</keyword>
<name>A0AA41UMI8_9BACT</name>
<accession>A0AA41UMI8</accession>
<protein>
    <submittedName>
        <fullName evidence="7">OadG family protein</fullName>
    </submittedName>
</protein>
<evidence type="ECO:0000256" key="6">
    <source>
        <dbReference type="SAM" id="Phobius"/>
    </source>
</evidence>
<dbReference type="EMBL" id="JALJRB010000030">
    <property type="protein sequence ID" value="MCJ8502651.1"/>
    <property type="molecule type" value="Genomic_DNA"/>
</dbReference>
<dbReference type="Proteomes" id="UP001165427">
    <property type="component" value="Unassembled WGS sequence"/>
</dbReference>
<organism evidence="7 8">
    <name type="scientific">Desulfatitalea alkaliphila</name>
    <dbReference type="NCBI Taxonomy" id="2929485"/>
    <lineage>
        <taxon>Bacteria</taxon>
        <taxon>Pseudomonadati</taxon>
        <taxon>Thermodesulfobacteriota</taxon>
        <taxon>Desulfobacteria</taxon>
        <taxon>Desulfobacterales</taxon>
        <taxon>Desulfosarcinaceae</taxon>
        <taxon>Desulfatitalea</taxon>
    </lineage>
</organism>
<keyword evidence="8" id="KW-1185">Reference proteome</keyword>
<evidence type="ECO:0000256" key="4">
    <source>
        <dbReference type="ARBA" id="ARBA00022989"/>
    </source>
</evidence>
<dbReference type="AlphaFoldDB" id="A0AA41UMI8"/>
<dbReference type="GO" id="GO:0005886">
    <property type="term" value="C:plasma membrane"/>
    <property type="evidence" value="ECO:0007669"/>
    <property type="project" value="UniProtKB-SubCell"/>
</dbReference>
<dbReference type="GO" id="GO:0036376">
    <property type="term" value="P:sodium ion export across plasma membrane"/>
    <property type="evidence" value="ECO:0007669"/>
    <property type="project" value="InterPro"/>
</dbReference>
<dbReference type="GO" id="GO:0015081">
    <property type="term" value="F:sodium ion transmembrane transporter activity"/>
    <property type="evidence" value="ECO:0007669"/>
    <property type="project" value="InterPro"/>
</dbReference>
<evidence type="ECO:0000313" key="8">
    <source>
        <dbReference type="Proteomes" id="UP001165427"/>
    </source>
</evidence>
<evidence type="ECO:0000313" key="7">
    <source>
        <dbReference type="EMBL" id="MCJ8502651.1"/>
    </source>
</evidence>
<gene>
    <name evidence="7" type="ORF">MRX98_18900</name>
</gene>
<comment type="subcellular location">
    <subcellularLocation>
        <location evidence="1">Cell membrane</location>
    </subcellularLocation>
</comment>
<dbReference type="InterPro" id="IPR005899">
    <property type="entry name" value="Na_pump_deCOase"/>
</dbReference>
<proteinExistence type="predicted"/>
<comment type="caution">
    <text evidence="7">The sequence shown here is derived from an EMBL/GenBank/DDBJ whole genome shotgun (WGS) entry which is preliminary data.</text>
</comment>
<dbReference type="RefSeq" id="WP_246913766.1">
    <property type="nucleotide sequence ID" value="NZ_JALJRB010000030.1"/>
</dbReference>
<sequence length="144" mass="15602">MYGLEAINDAHGWQMAALGVSIVFSSLIVLSIVISQLHNLLELWEKRKTLLPAGTAPDADAAPPTVAPDDDLLPHPPVCPTEIAAVATLWDPLIQQLDAPFTLQALYKAADANRFPHPHLTVNRLRDAGFLAPAGDGRFTWKHA</sequence>
<dbReference type="Pfam" id="PF04277">
    <property type="entry name" value="OAD_gamma"/>
    <property type="match status" value="1"/>
</dbReference>
<reference evidence="7" key="1">
    <citation type="submission" date="2022-04" db="EMBL/GenBank/DDBJ databases">
        <title>Desulfatitalea alkaliphila sp. nov., a novel anaerobic sulfate-reducing bacterium isolated from terrestrial mud volcano, Taman Peninsula, Russia.</title>
        <authorList>
            <person name="Khomyakova M.A."/>
            <person name="Merkel A.Y."/>
            <person name="Slobodkin A.I."/>
        </authorList>
    </citation>
    <scope>NUCLEOTIDE SEQUENCE</scope>
    <source>
        <strain evidence="7">M08but</strain>
    </source>
</reference>
<feature type="transmembrane region" description="Helical" evidence="6">
    <location>
        <begin position="12"/>
        <end position="37"/>
    </location>
</feature>
<keyword evidence="5 6" id="KW-0472">Membrane</keyword>
<evidence type="ECO:0000256" key="2">
    <source>
        <dbReference type="ARBA" id="ARBA00022475"/>
    </source>
</evidence>
<evidence type="ECO:0000256" key="5">
    <source>
        <dbReference type="ARBA" id="ARBA00023136"/>
    </source>
</evidence>
<evidence type="ECO:0000256" key="1">
    <source>
        <dbReference type="ARBA" id="ARBA00004236"/>
    </source>
</evidence>
<evidence type="ECO:0000256" key="3">
    <source>
        <dbReference type="ARBA" id="ARBA00022692"/>
    </source>
</evidence>
<keyword evidence="3 6" id="KW-0812">Transmembrane</keyword>
<keyword evidence="4 6" id="KW-1133">Transmembrane helix</keyword>